<reference evidence="3 4" key="1">
    <citation type="submission" date="2018-12" db="EMBL/GenBank/DDBJ databases">
        <title>Bacillus yapensis draft genome sequence.</title>
        <authorList>
            <person name="Yu L."/>
            <person name="Xu X."/>
            <person name="Tang X."/>
        </authorList>
    </citation>
    <scope>NUCLEOTIDE SEQUENCE [LARGE SCALE GENOMIC DNA]</scope>
    <source>
        <strain evidence="3 4">XXST-01</strain>
    </source>
</reference>
<protein>
    <submittedName>
        <fullName evidence="3">DUF2231 domain-containing protein</fullName>
    </submittedName>
</protein>
<feature type="transmembrane region" description="Helical" evidence="1">
    <location>
        <begin position="38"/>
        <end position="55"/>
    </location>
</feature>
<dbReference type="EMBL" id="RXNT01000001">
    <property type="protein sequence ID" value="RTR36222.1"/>
    <property type="molecule type" value="Genomic_DNA"/>
</dbReference>
<name>A0A431WKW1_9BACI</name>
<dbReference type="RefSeq" id="WP_126405429.1">
    <property type="nucleotide sequence ID" value="NZ_RXNT01000001.1"/>
</dbReference>
<proteinExistence type="predicted"/>
<dbReference type="AlphaFoldDB" id="A0A431WKW1"/>
<evidence type="ECO:0000256" key="1">
    <source>
        <dbReference type="SAM" id="Phobius"/>
    </source>
</evidence>
<feature type="transmembrane region" description="Helical" evidence="1">
    <location>
        <begin position="75"/>
        <end position="96"/>
    </location>
</feature>
<feature type="domain" description="DUF2231" evidence="2">
    <location>
        <begin position="4"/>
        <end position="135"/>
    </location>
</feature>
<sequence>MITFPIHPLLVHFPIALFLFGVFIQIIAFWKPTFYEKMATYLFLGGIVGGIPTYLTGKLDEDYAEDYFGEDVKDIIEIHETLGITTLIVFSSIVIIKLIFRDKKSMRILVILLSLIGAGLISLTGHLGGQIVYNDQQLPELQIDDGFEFEYEHD</sequence>
<accession>A0A431WKW1</accession>
<dbReference type="InterPro" id="IPR019251">
    <property type="entry name" value="DUF2231_TM"/>
</dbReference>
<keyword evidence="1" id="KW-0472">Membrane</keyword>
<comment type="caution">
    <text evidence="3">The sequence shown here is derived from an EMBL/GenBank/DDBJ whole genome shotgun (WGS) entry which is preliminary data.</text>
</comment>
<feature type="transmembrane region" description="Helical" evidence="1">
    <location>
        <begin position="108"/>
        <end position="128"/>
    </location>
</feature>
<feature type="transmembrane region" description="Helical" evidence="1">
    <location>
        <begin position="6"/>
        <end position="26"/>
    </location>
</feature>
<dbReference type="Proteomes" id="UP000271374">
    <property type="component" value="Unassembled WGS sequence"/>
</dbReference>
<organism evidence="3 4">
    <name type="scientific">Bacillus yapensis</name>
    <dbReference type="NCBI Taxonomy" id="2492960"/>
    <lineage>
        <taxon>Bacteria</taxon>
        <taxon>Bacillati</taxon>
        <taxon>Bacillota</taxon>
        <taxon>Bacilli</taxon>
        <taxon>Bacillales</taxon>
        <taxon>Bacillaceae</taxon>
        <taxon>Bacillus</taxon>
    </lineage>
</organism>
<evidence type="ECO:0000259" key="2">
    <source>
        <dbReference type="Pfam" id="PF09990"/>
    </source>
</evidence>
<keyword evidence="1" id="KW-1133">Transmembrane helix</keyword>
<keyword evidence="1" id="KW-0812">Transmembrane</keyword>
<evidence type="ECO:0000313" key="4">
    <source>
        <dbReference type="Proteomes" id="UP000271374"/>
    </source>
</evidence>
<dbReference type="Pfam" id="PF09990">
    <property type="entry name" value="DUF2231"/>
    <property type="match status" value="1"/>
</dbReference>
<evidence type="ECO:0000313" key="3">
    <source>
        <dbReference type="EMBL" id="RTR36222.1"/>
    </source>
</evidence>
<dbReference type="OrthoDB" id="2873672at2"/>
<gene>
    <name evidence="3" type="ORF">EKG37_01300</name>
</gene>
<keyword evidence="4" id="KW-1185">Reference proteome</keyword>